<sequence>MYFMCSCNKSKPIAAGAITATGQHYPWVCVFSLGVAAGAIVSNGTRSAMLGGKQLSPDQQATGSSTKPVHNYCSIFL</sequence>
<evidence type="ECO:0000313" key="1">
    <source>
        <dbReference type="EMBL" id="KAI5341069.1"/>
    </source>
</evidence>
<protein>
    <submittedName>
        <fullName evidence="1">Uncharacterized protein</fullName>
    </submittedName>
</protein>
<dbReference type="Proteomes" id="UP001054821">
    <property type="component" value="Chromosome 3"/>
</dbReference>
<dbReference type="AlphaFoldDB" id="A0AAD4WCW1"/>
<organism evidence="1 2">
    <name type="scientific">Prunus dulcis</name>
    <name type="common">Almond</name>
    <name type="synonym">Amygdalus dulcis</name>
    <dbReference type="NCBI Taxonomy" id="3755"/>
    <lineage>
        <taxon>Eukaryota</taxon>
        <taxon>Viridiplantae</taxon>
        <taxon>Streptophyta</taxon>
        <taxon>Embryophyta</taxon>
        <taxon>Tracheophyta</taxon>
        <taxon>Spermatophyta</taxon>
        <taxon>Magnoliopsida</taxon>
        <taxon>eudicotyledons</taxon>
        <taxon>Gunneridae</taxon>
        <taxon>Pentapetalae</taxon>
        <taxon>rosids</taxon>
        <taxon>fabids</taxon>
        <taxon>Rosales</taxon>
        <taxon>Rosaceae</taxon>
        <taxon>Amygdaloideae</taxon>
        <taxon>Amygdaleae</taxon>
        <taxon>Prunus</taxon>
    </lineage>
</organism>
<proteinExistence type="predicted"/>
<accession>A0AAD4WCW1</accession>
<keyword evidence="2" id="KW-1185">Reference proteome</keyword>
<name>A0AAD4WCW1_PRUDU</name>
<evidence type="ECO:0000313" key="2">
    <source>
        <dbReference type="Proteomes" id="UP001054821"/>
    </source>
</evidence>
<dbReference type="EMBL" id="JAJFAZ020000003">
    <property type="protein sequence ID" value="KAI5341069.1"/>
    <property type="molecule type" value="Genomic_DNA"/>
</dbReference>
<gene>
    <name evidence="1" type="ORF">L3X38_020343</name>
</gene>
<comment type="caution">
    <text evidence="1">The sequence shown here is derived from an EMBL/GenBank/DDBJ whole genome shotgun (WGS) entry which is preliminary data.</text>
</comment>
<reference evidence="1 2" key="1">
    <citation type="journal article" date="2022" name="G3 (Bethesda)">
        <title>Whole-genome sequence and methylome profiling of the almond [Prunus dulcis (Mill.) D.A. Webb] cultivar 'Nonpareil'.</title>
        <authorList>
            <person name="D'Amico-Willman K.M."/>
            <person name="Ouma W.Z."/>
            <person name="Meulia T."/>
            <person name="Sideli G.M."/>
            <person name="Gradziel T.M."/>
            <person name="Fresnedo-Ramirez J."/>
        </authorList>
    </citation>
    <scope>NUCLEOTIDE SEQUENCE [LARGE SCALE GENOMIC DNA]</scope>
    <source>
        <strain evidence="1">Clone GOH B32 T37-40</strain>
    </source>
</reference>